<keyword evidence="5 8" id="KW-0812">Transmembrane</keyword>
<evidence type="ECO:0000256" key="5">
    <source>
        <dbReference type="ARBA" id="ARBA00022692"/>
    </source>
</evidence>
<keyword evidence="7 8" id="KW-0472">Membrane</keyword>
<keyword evidence="3" id="KW-0813">Transport</keyword>
<dbReference type="InterPro" id="IPR050598">
    <property type="entry name" value="AminoAcid_Transporter"/>
</dbReference>
<evidence type="ECO:0000256" key="3">
    <source>
        <dbReference type="ARBA" id="ARBA00022448"/>
    </source>
</evidence>
<dbReference type="GO" id="GO:0015179">
    <property type="term" value="F:L-amino acid transmembrane transporter activity"/>
    <property type="evidence" value="ECO:0007669"/>
    <property type="project" value="TreeGrafter"/>
</dbReference>
<dbReference type="FunFam" id="1.20.1740.10:FF:000003">
    <property type="entry name" value="Y+L amino acid transporter 1 isoform X1"/>
    <property type="match status" value="1"/>
</dbReference>
<sequence>MTTNGATEVTLKRKISLFDGVALIIGTIIGSGIFISPTGVFEHTKSVGVSLLIWVGSGLFSTLGALCYAELGTTITRSGGDYAYILEAFGPLPAFILLWVTLLILRPTTQAIVALAFAKYASKPFYHDCEPPENAVRLLAAVCLCTLTAVNCFSVRWSMRIQNVFTAAKLAALVIIIVSGLVYIAQGEVGNFKNAFHGDFSAGGIALSFYSGLFAFGGWNFLNFVTEELQDPYKNLPRAIWIALPIVTLVYVAANLAYFAVVSAEEMLSSSAVGVIFGNKMFGRLSWCIPIFVALSTFGGVNGILFTSSRLFVIGAQENHLPQLFSFIHIRRFTPVPSLIFTCVMSLFMLVSSDIFALINYFSQILWLSVAASILALLWLRYKRTDLPRPVKVHAAIPWTFLICCLFLTLVPAVTEPINTLIGIAITLSGVPVYYLMIHWKKKPDYISKCHDKCTIIVQKLFEVVSPDKKEECTKL</sequence>
<dbReference type="AlphaFoldDB" id="A0AAW2HUD1"/>
<keyword evidence="6 8" id="KW-1133">Transmembrane helix</keyword>
<feature type="transmembrane region" description="Helical" evidence="8">
    <location>
        <begin position="339"/>
        <end position="359"/>
    </location>
</feature>
<feature type="transmembrane region" description="Helical" evidence="8">
    <location>
        <begin position="135"/>
        <end position="155"/>
    </location>
</feature>
<reference evidence="9" key="1">
    <citation type="journal article" date="2024" name="Gigascience">
        <title>Chromosome-level genome of the poultry shaft louse Menopon gallinae provides insight into the host-switching and adaptive evolution of parasitic lice.</title>
        <authorList>
            <person name="Xu Y."/>
            <person name="Ma L."/>
            <person name="Liu S."/>
            <person name="Liang Y."/>
            <person name="Liu Q."/>
            <person name="He Z."/>
            <person name="Tian L."/>
            <person name="Duan Y."/>
            <person name="Cai W."/>
            <person name="Li H."/>
            <person name="Song F."/>
        </authorList>
    </citation>
    <scope>NUCLEOTIDE SEQUENCE</scope>
    <source>
        <strain evidence="9">Cailab_2023a</strain>
    </source>
</reference>
<feature type="transmembrane region" description="Helical" evidence="8">
    <location>
        <begin position="420"/>
        <end position="438"/>
    </location>
</feature>
<dbReference type="PANTHER" id="PTHR11785:SF528">
    <property type="entry name" value="AMINO ACID TRANSPORTER PROTEIN JHI-21"/>
    <property type="match status" value="1"/>
</dbReference>
<feature type="transmembrane region" description="Helical" evidence="8">
    <location>
        <begin position="205"/>
        <end position="226"/>
    </location>
</feature>
<dbReference type="PANTHER" id="PTHR11785">
    <property type="entry name" value="AMINO ACID TRANSPORTER"/>
    <property type="match status" value="1"/>
</dbReference>
<evidence type="ECO:0000256" key="1">
    <source>
        <dbReference type="ARBA" id="ARBA00004651"/>
    </source>
</evidence>
<comment type="caution">
    <text evidence="9">The sequence shown here is derived from an EMBL/GenBank/DDBJ whole genome shotgun (WGS) entry which is preliminary data.</text>
</comment>
<proteinExistence type="inferred from homology"/>
<keyword evidence="4" id="KW-1003">Cell membrane</keyword>
<evidence type="ECO:0000256" key="7">
    <source>
        <dbReference type="ARBA" id="ARBA00023136"/>
    </source>
</evidence>
<feature type="transmembrane region" description="Helical" evidence="8">
    <location>
        <begin position="394"/>
        <end position="414"/>
    </location>
</feature>
<dbReference type="EMBL" id="JARGDH010000003">
    <property type="protein sequence ID" value="KAL0273540.1"/>
    <property type="molecule type" value="Genomic_DNA"/>
</dbReference>
<accession>A0AAW2HUD1</accession>
<dbReference type="Gene3D" id="1.20.1740.10">
    <property type="entry name" value="Amino acid/polyamine transporter I"/>
    <property type="match status" value="1"/>
</dbReference>
<protein>
    <submittedName>
        <fullName evidence="9">Uncharacterized protein</fullName>
    </submittedName>
</protein>
<organism evidence="9">
    <name type="scientific">Menopon gallinae</name>
    <name type="common">poultry shaft louse</name>
    <dbReference type="NCBI Taxonomy" id="328185"/>
    <lineage>
        <taxon>Eukaryota</taxon>
        <taxon>Metazoa</taxon>
        <taxon>Ecdysozoa</taxon>
        <taxon>Arthropoda</taxon>
        <taxon>Hexapoda</taxon>
        <taxon>Insecta</taxon>
        <taxon>Pterygota</taxon>
        <taxon>Neoptera</taxon>
        <taxon>Paraneoptera</taxon>
        <taxon>Psocodea</taxon>
        <taxon>Troctomorpha</taxon>
        <taxon>Phthiraptera</taxon>
        <taxon>Amblycera</taxon>
        <taxon>Menoponidae</taxon>
        <taxon>Menopon</taxon>
    </lineage>
</organism>
<feature type="transmembrane region" description="Helical" evidence="8">
    <location>
        <begin position="167"/>
        <end position="185"/>
    </location>
</feature>
<dbReference type="GO" id="GO:0005886">
    <property type="term" value="C:plasma membrane"/>
    <property type="evidence" value="ECO:0007669"/>
    <property type="project" value="UniProtKB-SubCell"/>
</dbReference>
<evidence type="ECO:0000256" key="6">
    <source>
        <dbReference type="ARBA" id="ARBA00022989"/>
    </source>
</evidence>
<feature type="transmembrane region" description="Helical" evidence="8">
    <location>
        <begin position="365"/>
        <end position="382"/>
    </location>
</feature>
<feature type="transmembrane region" description="Helical" evidence="8">
    <location>
        <begin position="83"/>
        <end position="105"/>
    </location>
</feature>
<dbReference type="Pfam" id="PF13520">
    <property type="entry name" value="AA_permease_2"/>
    <property type="match status" value="1"/>
</dbReference>
<feature type="transmembrane region" description="Helical" evidence="8">
    <location>
        <begin position="47"/>
        <end position="71"/>
    </location>
</feature>
<feature type="transmembrane region" description="Helical" evidence="8">
    <location>
        <begin position="238"/>
        <end position="261"/>
    </location>
</feature>
<name>A0AAW2HUD1_9NEOP</name>
<evidence type="ECO:0000256" key="2">
    <source>
        <dbReference type="ARBA" id="ARBA00007040"/>
    </source>
</evidence>
<evidence type="ECO:0000256" key="8">
    <source>
        <dbReference type="SAM" id="Phobius"/>
    </source>
</evidence>
<evidence type="ECO:0000256" key="4">
    <source>
        <dbReference type="ARBA" id="ARBA00022475"/>
    </source>
</evidence>
<dbReference type="PIRSF" id="PIRSF006060">
    <property type="entry name" value="AA_transporter"/>
    <property type="match status" value="1"/>
</dbReference>
<feature type="transmembrane region" description="Helical" evidence="8">
    <location>
        <begin position="281"/>
        <end position="305"/>
    </location>
</feature>
<gene>
    <name evidence="9" type="ORF">PYX00_006171</name>
</gene>
<comment type="similarity">
    <text evidence="2">Belongs to the amino acid-polyamine-organocation (APC) superfamily. L-type amino acid transporter (LAT) (TC 2.A.3.8) family.</text>
</comment>
<dbReference type="InterPro" id="IPR002293">
    <property type="entry name" value="AA/rel_permease1"/>
</dbReference>
<evidence type="ECO:0000313" key="9">
    <source>
        <dbReference type="EMBL" id="KAL0273540.1"/>
    </source>
</evidence>
<feature type="transmembrane region" description="Helical" evidence="8">
    <location>
        <begin position="21"/>
        <end position="41"/>
    </location>
</feature>
<comment type="subcellular location">
    <subcellularLocation>
        <location evidence="1">Cell membrane</location>
        <topology evidence="1">Multi-pass membrane protein</topology>
    </subcellularLocation>
</comment>